<dbReference type="AlphaFoldDB" id="A0A0D8XPY6"/>
<accession>A0A0D8XPY6</accession>
<keyword evidence="3" id="KW-0966">Cell projection</keyword>
<keyword evidence="2 4" id="KW-0175">Coiled coil</keyword>
<evidence type="ECO:0000313" key="6">
    <source>
        <dbReference type="Proteomes" id="UP000053766"/>
    </source>
</evidence>
<dbReference type="PANTHER" id="PTHR31978">
    <property type="entry name" value="INTRAFLAGELLAR TRANSPORT PROTEIN 20 HOMOLOG"/>
    <property type="match status" value="1"/>
</dbReference>
<reference evidence="5 6" key="1">
    <citation type="submission" date="2013-11" db="EMBL/GenBank/DDBJ databases">
        <title>Draft genome of the bovine lungworm Dictyocaulus viviparus.</title>
        <authorList>
            <person name="Mitreva M."/>
        </authorList>
    </citation>
    <scope>NUCLEOTIDE SEQUENCE [LARGE SCALE GENOMIC DNA]</scope>
    <source>
        <strain evidence="5 6">HannoverDv2000</strain>
    </source>
</reference>
<dbReference type="GO" id="GO:0061512">
    <property type="term" value="P:protein localization to cilium"/>
    <property type="evidence" value="ECO:0007669"/>
    <property type="project" value="TreeGrafter"/>
</dbReference>
<dbReference type="PANTHER" id="PTHR31978:SF1">
    <property type="entry name" value="INTRAFLAGELLAR TRANSPORT PROTEIN 20 HOMOLOG"/>
    <property type="match status" value="1"/>
</dbReference>
<evidence type="ECO:0000256" key="2">
    <source>
        <dbReference type="ARBA" id="ARBA00023054"/>
    </source>
</evidence>
<evidence type="ECO:0008006" key="7">
    <source>
        <dbReference type="Google" id="ProtNLM"/>
    </source>
</evidence>
<proteinExistence type="predicted"/>
<gene>
    <name evidence="5" type="ORF">DICVIV_07247</name>
</gene>
<evidence type="ECO:0000256" key="4">
    <source>
        <dbReference type="SAM" id="Coils"/>
    </source>
</evidence>
<dbReference type="Pfam" id="PF14931">
    <property type="entry name" value="IFT20"/>
    <property type="match status" value="1"/>
</dbReference>
<dbReference type="OrthoDB" id="10254896at2759"/>
<protein>
    <recommendedName>
        <fullName evidence="7">Intraflagellar transport protein 20</fullName>
    </recommendedName>
</protein>
<dbReference type="GO" id="GO:0005737">
    <property type="term" value="C:cytoplasm"/>
    <property type="evidence" value="ECO:0007669"/>
    <property type="project" value="TreeGrafter"/>
</dbReference>
<dbReference type="GO" id="GO:0060271">
    <property type="term" value="P:cilium assembly"/>
    <property type="evidence" value="ECO:0007669"/>
    <property type="project" value="TreeGrafter"/>
</dbReference>
<evidence type="ECO:0000256" key="3">
    <source>
        <dbReference type="ARBA" id="ARBA00023273"/>
    </source>
</evidence>
<dbReference type="InterPro" id="IPR028172">
    <property type="entry name" value="FT20"/>
</dbReference>
<dbReference type="GO" id="GO:0097730">
    <property type="term" value="C:non-motile cilium"/>
    <property type="evidence" value="ECO:0007669"/>
    <property type="project" value="TreeGrafter"/>
</dbReference>
<dbReference type="Proteomes" id="UP000053766">
    <property type="component" value="Unassembled WGS sequence"/>
</dbReference>
<dbReference type="EMBL" id="KN716340">
    <property type="protein sequence ID" value="KJH46683.1"/>
    <property type="molecule type" value="Genomic_DNA"/>
</dbReference>
<dbReference type="GO" id="GO:0036064">
    <property type="term" value="C:ciliary basal body"/>
    <property type="evidence" value="ECO:0007669"/>
    <property type="project" value="TreeGrafter"/>
</dbReference>
<dbReference type="GO" id="GO:0005813">
    <property type="term" value="C:centrosome"/>
    <property type="evidence" value="ECO:0007669"/>
    <property type="project" value="TreeGrafter"/>
</dbReference>
<reference evidence="6" key="2">
    <citation type="journal article" date="2016" name="Sci. Rep.">
        <title>Dictyocaulus viviparus genome, variome and transcriptome elucidate lungworm biology and support future intervention.</title>
        <authorList>
            <person name="McNulty S.N."/>
            <person name="Strube C."/>
            <person name="Rosa B.A."/>
            <person name="Martin J.C."/>
            <person name="Tyagi R."/>
            <person name="Choi Y.J."/>
            <person name="Wang Q."/>
            <person name="Hallsworth Pepin K."/>
            <person name="Zhang X."/>
            <person name="Ozersky P."/>
            <person name="Wilson R.K."/>
            <person name="Sternberg P.W."/>
            <person name="Gasser R.B."/>
            <person name="Mitreva M."/>
        </authorList>
    </citation>
    <scope>NUCLEOTIDE SEQUENCE [LARGE SCALE GENOMIC DNA]</scope>
    <source>
        <strain evidence="6">HannoverDv2000</strain>
    </source>
</reference>
<dbReference type="GO" id="GO:0030990">
    <property type="term" value="C:intraciliary transport particle"/>
    <property type="evidence" value="ECO:0007669"/>
    <property type="project" value="TreeGrafter"/>
</dbReference>
<dbReference type="GO" id="GO:0097546">
    <property type="term" value="C:ciliary base"/>
    <property type="evidence" value="ECO:0007669"/>
    <property type="project" value="TreeGrafter"/>
</dbReference>
<organism evidence="5 6">
    <name type="scientific">Dictyocaulus viviparus</name>
    <name type="common">Bovine lungworm</name>
    <dbReference type="NCBI Taxonomy" id="29172"/>
    <lineage>
        <taxon>Eukaryota</taxon>
        <taxon>Metazoa</taxon>
        <taxon>Ecdysozoa</taxon>
        <taxon>Nematoda</taxon>
        <taxon>Chromadorea</taxon>
        <taxon>Rhabditida</taxon>
        <taxon>Rhabditina</taxon>
        <taxon>Rhabditomorpha</taxon>
        <taxon>Strongyloidea</taxon>
        <taxon>Metastrongylidae</taxon>
        <taxon>Dictyocaulus</taxon>
    </lineage>
</organism>
<sequence length="132" mass="15127">MAEELLDKAGIHIDETNRIRLIDPEISDMLNDLRNESREFAAQMTSFHSTTESLIKAFEEMASIVEAEKLRAMAVRSAFQSVEKHKSTDAQQLQIVIREKQMELERLRVELASLEAVEQEQKDIIKQIINGS</sequence>
<name>A0A0D8XPY6_DICVI</name>
<evidence type="ECO:0000256" key="1">
    <source>
        <dbReference type="ARBA" id="ARBA00004138"/>
    </source>
</evidence>
<feature type="coiled-coil region" evidence="4">
    <location>
        <begin position="90"/>
        <end position="124"/>
    </location>
</feature>
<keyword evidence="6" id="KW-1185">Reference proteome</keyword>
<evidence type="ECO:0000313" key="5">
    <source>
        <dbReference type="EMBL" id="KJH46683.1"/>
    </source>
</evidence>
<dbReference type="STRING" id="29172.A0A0D8XPY6"/>
<comment type="subcellular location">
    <subcellularLocation>
        <location evidence="1">Cell projection</location>
        <location evidence="1">Cilium</location>
    </subcellularLocation>
</comment>